<comment type="caution">
    <text evidence="1">The sequence shown here is derived from an EMBL/GenBank/DDBJ whole genome shotgun (WGS) entry which is preliminary data.</text>
</comment>
<protein>
    <submittedName>
        <fullName evidence="1">Uncharacterized protein</fullName>
    </submittedName>
</protein>
<dbReference type="Proteomes" id="UP001151133">
    <property type="component" value="Unassembled WGS sequence"/>
</dbReference>
<evidence type="ECO:0000313" key="1">
    <source>
        <dbReference type="EMBL" id="MCV9934087.1"/>
    </source>
</evidence>
<evidence type="ECO:0000313" key="2">
    <source>
        <dbReference type="Proteomes" id="UP001151133"/>
    </source>
</evidence>
<keyword evidence="2" id="KW-1185">Reference proteome</keyword>
<dbReference type="AlphaFoldDB" id="A0A9X3HMG8"/>
<sequence length="127" mass="14626">MNRHNLKINNEGHHIVFIEIDGAHTFYNPKNNSFFQVHLASGDITYKDSIGNIMIDYSTTIKTSEGNFWLEKIGSNVSCRNGDLLIFLDTKDIQEIATKTFFEPDQDPIIDFYTYTIDKSRCLSIKI</sequence>
<gene>
    <name evidence="1" type="ORF">OIU80_17535</name>
</gene>
<reference evidence="1" key="1">
    <citation type="submission" date="2022-10" db="EMBL/GenBank/DDBJ databases">
        <title>Two novel species of Flavobacterium.</title>
        <authorList>
            <person name="Liu Q."/>
            <person name="Xin Y.-H."/>
        </authorList>
    </citation>
    <scope>NUCLEOTIDE SEQUENCE</scope>
    <source>
        <strain evidence="1">LS1R47</strain>
    </source>
</reference>
<organism evidence="1 2">
    <name type="scientific">Flavobacterium frigoritolerans</name>
    <dbReference type="NCBI Taxonomy" id="2987686"/>
    <lineage>
        <taxon>Bacteria</taxon>
        <taxon>Pseudomonadati</taxon>
        <taxon>Bacteroidota</taxon>
        <taxon>Flavobacteriia</taxon>
        <taxon>Flavobacteriales</taxon>
        <taxon>Flavobacteriaceae</taxon>
        <taxon>Flavobacterium</taxon>
    </lineage>
</organism>
<name>A0A9X3HMG8_9FLAO</name>
<dbReference type="EMBL" id="JAOZEV010000017">
    <property type="protein sequence ID" value="MCV9934087.1"/>
    <property type="molecule type" value="Genomic_DNA"/>
</dbReference>
<dbReference type="RefSeq" id="WP_264288277.1">
    <property type="nucleotide sequence ID" value="NZ_JAOZEV010000017.1"/>
</dbReference>
<accession>A0A9X3HMG8</accession>
<proteinExistence type="predicted"/>